<name>A0ABS8USK1_DATST</name>
<organism evidence="1 2">
    <name type="scientific">Datura stramonium</name>
    <name type="common">Jimsonweed</name>
    <name type="synonym">Common thornapple</name>
    <dbReference type="NCBI Taxonomy" id="4076"/>
    <lineage>
        <taxon>Eukaryota</taxon>
        <taxon>Viridiplantae</taxon>
        <taxon>Streptophyta</taxon>
        <taxon>Embryophyta</taxon>
        <taxon>Tracheophyta</taxon>
        <taxon>Spermatophyta</taxon>
        <taxon>Magnoliopsida</taxon>
        <taxon>eudicotyledons</taxon>
        <taxon>Gunneridae</taxon>
        <taxon>Pentapetalae</taxon>
        <taxon>asterids</taxon>
        <taxon>lamiids</taxon>
        <taxon>Solanales</taxon>
        <taxon>Solanaceae</taxon>
        <taxon>Solanoideae</taxon>
        <taxon>Datureae</taxon>
        <taxon>Datura</taxon>
    </lineage>
</organism>
<keyword evidence="2" id="KW-1185">Reference proteome</keyword>
<gene>
    <name evidence="1" type="ORF">HAX54_020160</name>
</gene>
<comment type="caution">
    <text evidence="1">The sequence shown here is derived from an EMBL/GenBank/DDBJ whole genome shotgun (WGS) entry which is preliminary data.</text>
</comment>
<dbReference type="Proteomes" id="UP000823775">
    <property type="component" value="Unassembled WGS sequence"/>
</dbReference>
<reference evidence="1 2" key="1">
    <citation type="journal article" date="2021" name="BMC Genomics">
        <title>Datura genome reveals duplications of psychoactive alkaloid biosynthetic genes and high mutation rate following tissue culture.</title>
        <authorList>
            <person name="Rajewski A."/>
            <person name="Carter-House D."/>
            <person name="Stajich J."/>
            <person name="Litt A."/>
        </authorList>
    </citation>
    <scope>NUCLEOTIDE SEQUENCE [LARGE SCALE GENOMIC DNA]</scope>
    <source>
        <strain evidence="1">AR-01</strain>
    </source>
</reference>
<feature type="non-terminal residue" evidence="1">
    <location>
        <position position="1"/>
    </location>
</feature>
<protein>
    <submittedName>
        <fullName evidence="1">Uncharacterized protein</fullName>
    </submittedName>
</protein>
<accession>A0ABS8USK1</accession>
<evidence type="ECO:0000313" key="1">
    <source>
        <dbReference type="EMBL" id="MCD9561182.1"/>
    </source>
</evidence>
<sequence length="53" mass="5855">LLFLVELGLKSRLPRLGLCVAPLHALCALARHAAWCPNAAYTTQVRLCDANFY</sequence>
<proteinExistence type="predicted"/>
<evidence type="ECO:0000313" key="2">
    <source>
        <dbReference type="Proteomes" id="UP000823775"/>
    </source>
</evidence>
<dbReference type="EMBL" id="JACEIK010002439">
    <property type="protein sequence ID" value="MCD9561182.1"/>
    <property type="molecule type" value="Genomic_DNA"/>
</dbReference>